<dbReference type="PANTHER" id="PTHR21600:SF44">
    <property type="entry name" value="RIBOSOMAL LARGE SUBUNIT PSEUDOURIDINE SYNTHASE D"/>
    <property type="match status" value="1"/>
</dbReference>
<dbReference type="InterPro" id="IPR020103">
    <property type="entry name" value="PsdUridine_synth_cat_dom_sf"/>
</dbReference>
<dbReference type="Gene3D" id="3.10.290.10">
    <property type="entry name" value="RNA-binding S4 domain"/>
    <property type="match status" value="1"/>
</dbReference>
<reference evidence="11" key="1">
    <citation type="submission" date="2016-06" db="EMBL/GenBank/DDBJ databases">
        <authorList>
            <person name="Chen W."/>
            <person name="Hasegawa D.K."/>
        </authorList>
    </citation>
    <scope>NUCLEOTIDE SEQUENCE [LARGE SCALE GENOMIC DNA]</scope>
    <source>
        <strain evidence="11">MEAM1</strain>
    </source>
</reference>
<evidence type="ECO:0000313" key="11">
    <source>
        <dbReference type="Proteomes" id="UP000216438"/>
    </source>
</evidence>
<dbReference type="GO" id="GO:0005737">
    <property type="term" value="C:cytoplasm"/>
    <property type="evidence" value="ECO:0007669"/>
    <property type="project" value="UniProtKB-SubCell"/>
</dbReference>
<dbReference type="CDD" id="cd00165">
    <property type="entry name" value="S4"/>
    <property type="match status" value="1"/>
</dbReference>
<comment type="catalytic activity">
    <reaction evidence="9">
        <text>a uridine in RNA = a pseudouridine in RNA</text>
        <dbReference type="Rhea" id="RHEA:48348"/>
        <dbReference type="Rhea" id="RHEA-COMP:12068"/>
        <dbReference type="Rhea" id="RHEA-COMP:12069"/>
        <dbReference type="ChEBI" id="CHEBI:65314"/>
        <dbReference type="ChEBI" id="CHEBI:65315"/>
    </reaction>
</comment>
<dbReference type="NCBIfam" id="NF008385">
    <property type="entry name" value="PRK11180.1"/>
    <property type="match status" value="1"/>
</dbReference>
<keyword evidence="5" id="KW-0694">RNA-binding</keyword>
<evidence type="ECO:0000256" key="2">
    <source>
        <dbReference type="ARBA" id="ARBA00010876"/>
    </source>
</evidence>
<dbReference type="CDD" id="cd02869">
    <property type="entry name" value="PseudoU_synth_RluA_like"/>
    <property type="match status" value="1"/>
</dbReference>
<evidence type="ECO:0000256" key="9">
    <source>
        <dbReference type="RuleBase" id="RU362028"/>
    </source>
</evidence>
<dbReference type="InterPro" id="IPR036986">
    <property type="entry name" value="S4_RNA-bd_sf"/>
</dbReference>
<sequence>MTQKIQLNTTVCESQLGQRLDRALAELFPTYSRSRIKEWILAHQVTVNGITKSIPKEKVLGGEHIEIHTYIEENKRWMPQKIPLNIIYEDTDILVINKPSGLVVHPGAGNPDHTILNALLDYYPDITHVPRAGIVHRLDKGTTGLMVIAKTLRAQTSLVDALQARLITREYEAIVVGHITAGGSINEPIARHKSKRTHMAVHPLGKSAVTHYRILQHFRAHTRLRLRLETGRTHQIRVHFSYIHHPLVGDPLYGRRLRQPKGALKKLIETLSTFKRQALHATMLRLHHPITQIEMEWHADLPQDMLDLISALNADQEAFCQKEEQ</sequence>
<dbReference type="Pfam" id="PF00849">
    <property type="entry name" value="PseudoU_synth_2"/>
    <property type="match status" value="1"/>
</dbReference>
<comment type="subcellular location">
    <subcellularLocation>
        <location evidence="1">Cytoplasm</location>
    </subcellularLocation>
</comment>
<evidence type="ECO:0000256" key="1">
    <source>
        <dbReference type="ARBA" id="ARBA00004496"/>
    </source>
</evidence>
<dbReference type="InterPro" id="IPR006225">
    <property type="entry name" value="PsdUridine_synth_RluC/D"/>
</dbReference>
<evidence type="ECO:0000256" key="8">
    <source>
        <dbReference type="ARBA" id="ARBA00056072"/>
    </source>
</evidence>
<dbReference type="EC" id="5.4.99.-" evidence="9"/>
<dbReference type="PROSITE" id="PS50889">
    <property type="entry name" value="S4"/>
    <property type="match status" value="1"/>
</dbReference>
<dbReference type="NCBIfam" id="TIGR00005">
    <property type="entry name" value="rluA_subfam"/>
    <property type="match status" value="1"/>
</dbReference>
<dbReference type="SUPFAM" id="SSF55120">
    <property type="entry name" value="Pseudouridine synthase"/>
    <property type="match status" value="1"/>
</dbReference>
<accession>A0A249E0E0</accession>
<name>A0A249E0E0_9ENTR</name>
<protein>
    <recommendedName>
        <fullName evidence="9">Pseudouridine synthase</fullName>
        <ecNumber evidence="9">5.4.99.-</ecNumber>
    </recommendedName>
</protein>
<dbReference type="GO" id="GO:0160140">
    <property type="term" value="F:23S rRNA pseudouridine(1911/1915/1917) synthase activity"/>
    <property type="evidence" value="ECO:0007669"/>
    <property type="project" value="UniProtKB-EC"/>
</dbReference>
<dbReference type="SMART" id="SM00363">
    <property type="entry name" value="S4"/>
    <property type="match status" value="1"/>
</dbReference>
<evidence type="ECO:0000256" key="4">
    <source>
        <dbReference type="ARBA" id="ARBA00022552"/>
    </source>
</evidence>
<dbReference type="PROSITE" id="PS01129">
    <property type="entry name" value="PSI_RLU"/>
    <property type="match status" value="1"/>
</dbReference>
<proteinExistence type="inferred from homology"/>
<keyword evidence="4" id="KW-0698">rRNA processing</keyword>
<reference evidence="10 11" key="2">
    <citation type="submission" date="2017-09" db="EMBL/GenBank/DDBJ databases">
        <title>The genome of whitefly Bemisia tabaci, a global crop pest, provides novel insights into virus transmission, host adaptation and insecticide resistance.</title>
        <authorList>
            <person name="Kaur N."/>
            <person name="Kliot A."/>
            <person name="Pinheiro P.V."/>
            <person name="Luan J."/>
            <person name="Zheng Y."/>
            <person name="Liu W."/>
            <person name="Sun H."/>
            <person name="Yang X."/>
            <person name="Xu Y."/>
            <person name="Luo Y."/>
            <person name="Kruse A."/>
            <person name="Fisher T.W."/>
            <person name="Nelson D.R."/>
            <person name="Elimelech M."/>
            <person name="MacCoss M."/>
            <person name="Johnson R."/>
            <person name="Cohen E."/>
            <person name="Hunter W.B."/>
            <person name="Brown J.K."/>
            <person name="Jander G."/>
            <person name="Cilia M."/>
            <person name="Douglas A.E."/>
            <person name="Ghanim M."/>
            <person name="Simmons A.M."/>
            <person name="Wintermantel W.M."/>
            <person name="Ling K.-S."/>
            <person name="Fei Z."/>
        </authorList>
    </citation>
    <scope>NUCLEOTIDE SEQUENCE [LARGE SCALE GENOMIC DNA]</scope>
    <source>
        <strain evidence="10 11">MEAM1</strain>
    </source>
</reference>
<comment type="catalytic activity">
    <reaction evidence="7">
        <text>uridine(1911/1915/1917) in 23S rRNA = pseudouridine(1911/1915/1917) in 23S rRNA</text>
        <dbReference type="Rhea" id="RHEA:42524"/>
        <dbReference type="Rhea" id="RHEA-COMP:10097"/>
        <dbReference type="Rhea" id="RHEA-COMP:10098"/>
        <dbReference type="ChEBI" id="CHEBI:65314"/>
        <dbReference type="ChEBI" id="CHEBI:65315"/>
        <dbReference type="EC" id="5.4.99.23"/>
    </reaction>
</comment>
<dbReference type="Proteomes" id="UP000216438">
    <property type="component" value="Chromosome"/>
</dbReference>
<comment type="function">
    <text evidence="8">Responsible for synthesis of pseudouridine from uracil at positions 1911, 1915 and 1917 in 23S ribosomal RNA.</text>
</comment>
<dbReference type="EMBL" id="CP016303">
    <property type="protein sequence ID" value="ASX26492.1"/>
    <property type="molecule type" value="Genomic_DNA"/>
</dbReference>
<keyword evidence="3" id="KW-0963">Cytoplasm</keyword>
<evidence type="ECO:0000313" key="10">
    <source>
        <dbReference type="EMBL" id="ASX26492.1"/>
    </source>
</evidence>
<dbReference type="FunFam" id="3.10.290.10:FF:000011">
    <property type="entry name" value="Pseudouridine synthase"/>
    <property type="match status" value="1"/>
</dbReference>
<evidence type="ECO:0000256" key="5">
    <source>
        <dbReference type="ARBA" id="ARBA00022884"/>
    </source>
</evidence>
<dbReference type="RefSeq" id="WP_016857743.1">
    <property type="nucleotide sequence ID" value="NZ_CP016303.1"/>
</dbReference>
<dbReference type="OrthoDB" id="9807829at2"/>
<dbReference type="Pfam" id="PF01479">
    <property type="entry name" value="S4"/>
    <property type="match status" value="1"/>
</dbReference>
<dbReference type="InterPro" id="IPR002942">
    <property type="entry name" value="S4_RNA-bd"/>
</dbReference>
<evidence type="ECO:0000256" key="7">
    <source>
        <dbReference type="ARBA" id="ARBA00036882"/>
    </source>
</evidence>
<dbReference type="SUPFAM" id="SSF55174">
    <property type="entry name" value="Alpha-L RNA-binding motif"/>
    <property type="match status" value="1"/>
</dbReference>
<dbReference type="AlphaFoldDB" id="A0A249E0E0"/>
<dbReference type="GO" id="GO:0000455">
    <property type="term" value="P:enzyme-directed rRNA pseudouridine synthesis"/>
    <property type="evidence" value="ECO:0007669"/>
    <property type="project" value="UniProtKB-ARBA"/>
</dbReference>
<dbReference type="GO" id="GO:0003723">
    <property type="term" value="F:RNA binding"/>
    <property type="evidence" value="ECO:0007669"/>
    <property type="project" value="UniProtKB-KW"/>
</dbReference>
<dbReference type="InterPro" id="IPR006145">
    <property type="entry name" value="PsdUridine_synth_RsuA/RluA"/>
</dbReference>
<dbReference type="InterPro" id="IPR006224">
    <property type="entry name" value="PsdUridine_synth_RluA-like_CS"/>
</dbReference>
<dbReference type="Gene3D" id="3.30.2350.10">
    <property type="entry name" value="Pseudouridine synthase"/>
    <property type="match status" value="1"/>
</dbReference>
<evidence type="ECO:0000256" key="6">
    <source>
        <dbReference type="ARBA" id="ARBA00023235"/>
    </source>
</evidence>
<dbReference type="FunFam" id="3.30.2350.10:FF:000006">
    <property type="entry name" value="Pseudouridine synthase"/>
    <property type="match status" value="1"/>
</dbReference>
<dbReference type="InterPro" id="IPR050188">
    <property type="entry name" value="RluA_PseudoU_synthase"/>
</dbReference>
<evidence type="ECO:0000256" key="3">
    <source>
        <dbReference type="ARBA" id="ARBA00022490"/>
    </source>
</evidence>
<gene>
    <name evidence="10" type="ORF">BA171_05370</name>
</gene>
<dbReference type="PANTHER" id="PTHR21600">
    <property type="entry name" value="MITOCHONDRIAL RNA PSEUDOURIDINE SYNTHASE"/>
    <property type="match status" value="1"/>
</dbReference>
<comment type="similarity">
    <text evidence="2 9">Belongs to the pseudouridine synthase RluA family.</text>
</comment>
<keyword evidence="6 9" id="KW-0413">Isomerase</keyword>
<organism evidence="10 11">
    <name type="scientific">Candidatus Hamiltonella defensa</name>
    <name type="common">Bemisia tabaci</name>
    <dbReference type="NCBI Taxonomy" id="672795"/>
    <lineage>
        <taxon>Bacteria</taxon>
        <taxon>Pseudomonadati</taxon>
        <taxon>Pseudomonadota</taxon>
        <taxon>Gammaproteobacteria</taxon>
        <taxon>Enterobacterales</taxon>
        <taxon>Enterobacteriaceae</taxon>
        <taxon>aphid secondary symbionts</taxon>
        <taxon>Candidatus Williamhamiltonella</taxon>
    </lineage>
</organism>